<dbReference type="GeneID" id="54783785"/>
<dbReference type="RefSeq" id="XP_034010131.1">
    <property type="nucleotide sequence ID" value="XM_034158083.1"/>
</dbReference>
<gene>
    <name evidence="2" type="ORF">DIURU_005134</name>
</gene>
<keyword evidence="3" id="KW-1185">Reference proteome</keyword>
<reference evidence="2 3" key="1">
    <citation type="submission" date="2019-07" db="EMBL/GenBank/DDBJ databases">
        <title>Genome assembly of two rare yeast pathogens: Diutina rugosa and Trichomonascus ciferrii.</title>
        <authorList>
            <person name="Mixao V."/>
            <person name="Saus E."/>
            <person name="Hansen A."/>
            <person name="Lass-Flor C."/>
            <person name="Gabaldon T."/>
        </authorList>
    </citation>
    <scope>NUCLEOTIDE SEQUENCE [LARGE SCALE GENOMIC DNA]</scope>
    <source>
        <strain evidence="2 3">CBS 613</strain>
    </source>
</reference>
<dbReference type="SUPFAM" id="SSF52047">
    <property type="entry name" value="RNI-like"/>
    <property type="match status" value="1"/>
</dbReference>
<proteinExistence type="predicted"/>
<dbReference type="EMBL" id="SWFT01000153">
    <property type="protein sequence ID" value="KAA8897703.1"/>
    <property type="molecule type" value="Genomic_DNA"/>
</dbReference>
<evidence type="ECO:0000313" key="2">
    <source>
        <dbReference type="EMBL" id="KAA8897703.1"/>
    </source>
</evidence>
<feature type="region of interest" description="Disordered" evidence="1">
    <location>
        <begin position="620"/>
        <end position="656"/>
    </location>
</feature>
<dbReference type="Gene3D" id="3.80.10.10">
    <property type="entry name" value="Ribonuclease Inhibitor"/>
    <property type="match status" value="1"/>
</dbReference>
<accession>A0A642UEU4</accession>
<sequence length="656" mass="73699">MTFQGLPSTVHKRIFSLLDVPSVCRLYIAFSEEPVATTIAEFLDTTKIRVSAEYVITGDTEKIDFDTLAKLPPCDIHVDTSPGLMQLTGWHLQRIPYKSLALSIDAYFKDGGQLQLTGIEPSELSLTRMRLDTESIPTTVAKLSLDHCTIKSVQSFEHLSSLTHFFGKTCNFNDSLKLPQSITNLEIHHEDDGSDLSDSFKFDASGLRNLRHVCHQNMANLPWSQLESVTHVTSIESDHLDQVEEIHFCSTKHSLKHISCPKLKCVRYSTADLQSSVDVTERFTTSQLAQLVELESNFTVRDLSLVPNIQKLHISVDEPITDAFEISPKLMELGVYSTNSIESVPAQLKVFKCWGARDVNVQSANLRELAIERASHADIKCPRLTALKLEEIAEIGEIFTPNLVKLSCGSCETELPFETAFPRLAYLTVADLSQDLALERHLKSVELESFDVETLSLSADVVSLSNGHSESYAITANVFRSNVGIEDVSEISCRELQYYTIYKVPLMVEKLTIDWASLYDFDEDFPVPNVEVEPMDDPQLLELEQCDRLRSILIKSANFSEYEGDTITIPSSVVQFRLGKFALGDSKFDIEDESHVIHFECCRSDEEDSLETFGFSKPPASCYMPPNNVSFQPDLLKGEDDDDDDNDSSYKRHRSS</sequence>
<protein>
    <recommendedName>
        <fullName evidence="4">F-box domain-containing protein</fullName>
    </recommendedName>
</protein>
<name>A0A642UEU4_DIURU</name>
<dbReference type="InterPro" id="IPR032675">
    <property type="entry name" value="LRR_dom_sf"/>
</dbReference>
<dbReference type="AlphaFoldDB" id="A0A642UEU4"/>
<evidence type="ECO:0000313" key="3">
    <source>
        <dbReference type="Proteomes" id="UP000449547"/>
    </source>
</evidence>
<dbReference type="Proteomes" id="UP000449547">
    <property type="component" value="Unassembled WGS sequence"/>
</dbReference>
<organism evidence="2 3">
    <name type="scientific">Diutina rugosa</name>
    <name type="common">Yeast</name>
    <name type="synonym">Candida rugosa</name>
    <dbReference type="NCBI Taxonomy" id="5481"/>
    <lineage>
        <taxon>Eukaryota</taxon>
        <taxon>Fungi</taxon>
        <taxon>Dikarya</taxon>
        <taxon>Ascomycota</taxon>
        <taxon>Saccharomycotina</taxon>
        <taxon>Pichiomycetes</taxon>
        <taxon>Debaryomycetaceae</taxon>
        <taxon>Diutina</taxon>
    </lineage>
</organism>
<evidence type="ECO:0000256" key="1">
    <source>
        <dbReference type="SAM" id="MobiDB-lite"/>
    </source>
</evidence>
<comment type="caution">
    <text evidence="2">The sequence shown here is derived from an EMBL/GenBank/DDBJ whole genome shotgun (WGS) entry which is preliminary data.</text>
</comment>
<dbReference type="VEuPathDB" id="FungiDB:DIURU_005134"/>
<evidence type="ECO:0008006" key="4">
    <source>
        <dbReference type="Google" id="ProtNLM"/>
    </source>
</evidence>